<sequence>MTTPEMTHQKLIYREASQLDIPKIMRLTQLAYREYKTVLTNQNWARMKAGLANESRYIDLMSRATGFVCEVDDQLIGVIFLIPKGNPTTIFPPEWSYIRLLGVDPKYRGLGIARKLTERCIDLARTNGETAIALHTSEFMDTARAMYERLGFRQVKELESMFDKRYWLYKLSF</sequence>
<organism evidence="4 5">
    <name type="scientific">Spirosoma validum</name>
    <dbReference type="NCBI Taxonomy" id="2771355"/>
    <lineage>
        <taxon>Bacteria</taxon>
        <taxon>Pseudomonadati</taxon>
        <taxon>Bacteroidota</taxon>
        <taxon>Cytophagia</taxon>
        <taxon>Cytophagales</taxon>
        <taxon>Cytophagaceae</taxon>
        <taxon>Spirosoma</taxon>
    </lineage>
</organism>
<dbReference type="Pfam" id="PF00583">
    <property type="entry name" value="Acetyltransf_1"/>
    <property type="match status" value="1"/>
</dbReference>
<dbReference type="InterPro" id="IPR050832">
    <property type="entry name" value="Bact_Acetyltransf"/>
</dbReference>
<reference evidence="4" key="1">
    <citation type="submission" date="2020-09" db="EMBL/GenBank/DDBJ databases">
        <authorList>
            <person name="Kim M.K."/>
        </authorList>
    </citation>
    <scope>NUCLEOTIDE SEQUENCE</scope>
    <source>
        <strain evidence="4">BT704</strain>
    </source>
</reference>
<keyword evidence="5" id="KW-1185">Reference proteome</keyword>
<dbReference type="InterPro" id="IPR016181">
    <property type="entry name" value="Acyl_CoA_acyltransferase"/>
</dbReference>
<evidence type="ECO:0000256" key="1">
    <source>
        <dbReference type="ARBA" id="ARBA00022679"/>
    </source>
</evidence>
<dbReference type="PROSITE" id="PS51186">
    <property type="entry name" value="GNAT"/>
    <property type="match status" value="1"/>
</dbReference>
<keyword evidence="2" id="KW-0012">Acyltransferase</keyword>
<dbReference type="InterPro" id="IPR000182">
    <property type="entry name" value="GNAT_dom"/>
</dbReference>
<dbReference type="GO" id="GO:0016747">
    <property type="term" value="F:acyltransferase activity, transferring groups other than amino-acyl groups"/>
    <property type="evidence" value="ECO:0007669"/>
    <property type="project" value="InterPro"/>
</dbReference>
<evidence type="ECO:0000313" key="5">
    <source>
        <dbReference type="Proteomes" id="UP000653797"/>
    </source>
</evidence>
<dbReference type="PANTHER" id="PTHR43877">
    <property type="entry name" value="AMINOALKYLPHOSPHONATE N-ACETYLTRANSFERASE-RELATED-RELATED"/>
    <property type="match status" value="1"/>
</dbReference>
<comment type="caution">
    <text evidence="4">The sequence shown here is derived from an EMBL/GenBank/DDBJ whole genome shotgun (WGS) entry which is preliminary data.</text>
</comment>
<gene>
    <name evidence="4" type="ORF">IC230_27660</name>
</gene>
<protein>
    <submittedName>
        <fullName evidence="4">GNAT family N-acetyltransferase</fullName>
    </submittedName>
</protein>
<accession>A0A927B7A5</accession>
<evidence type="ECO:0000256" key="2">
    <source>
        <dbReference type="ARBA" id="ARBA00023315"/>
    </source>
</evidence>
<feature type="domain" description="N-acetyltransferase" evidence="3">
    <location>
        <begin position="11"/>
        <end position="173"/>
    </location>
</feature>
<keyword evidence="1" id="KW-0808">Transferase</keyword>
<dbReference type="Proteomes" id="UP000653797">
    <property type="component" value="Unassembled WGS sequence"/>
</dbReference>
<dbReference type="Gene3D" id="3.40.630.30">
    <property type="match status" value="1"/>
</dbReference>
<dbReference type="EMBL" id="JACXAA010000013">
    <property type="protein sequence ID" value="MBD2756689.1"/>
    <property type="molecule type" value="Genomic_DNA"/>
</dbReference>
<dbReference type="CDD" id="cd04301">
    <property type="entry name" value="NAT_SF"/>
    <property type="match status" value="1"/>
</dbReference>
<dbReference type="SUPFAM" id="SSF55729">
    <property type="entry name" value="Acyl-CoA N-acyltransferases (Nat)"/>
    <property type="match status" value="1"/>
</dbReference>
<dbReference type="AlphaFoldDB" id="A0A927B7A5"/>
<name>A0A927B7A5_9BACT</name>
<proteinExistence type="predicted"/>
<evidence type="ECO:0000313" key="4">
    <source>
        <dbReference type="EMBL" id="MBD2756689.1"/>
    </source>
</evidence>
<dbReference type="RefSeq" id="WP_191042304.1">
    <property type="nucleotide sequence ID" value="NZ_JACXAA010000013.1"/>
</dbReference>
<evidence type="ECO:0000259" key="3">
    <source>
        <dbReference type="PROSITE" id="PS51186"/>
    </source>
</evidence>